<dbReference type="SUPFAM" id="SSF56112">
    <property type="entry name" value="Protein kinase-like (PK-like)"/>
    <property type="match status" value="1"/>
</dbReference>
<dbReference type="InterPro" id="IPR004119">
    <property type="entry name" value="EcKL"/>
</dbReference>
<keyword evidence="3" id="KW-1185">Reference proteome</keyword>
<feature type="domain" description="CHK kinase-like" evidence="1">
    <location>
        <begin position="124"/>
        <end position="309"/>
    </location>
</feature>
<gene>
    <name evidence="2" type="ORF">RI129_010675</name>
</gene>
<dbReference type="EMBL" id="JAVRBK010000008">
    <property type="protein sequence ID" value="KAK5639864.1"/>
    <property type="molecule type" value="Genomic_DNA"/>
</dbReference>
<evidence type="ECO:0000313" key="2">
    <source>
        <dbReference type="EMBL" id="KAK5639864.1"/>
    </source>
</evidence>
<protein>
    <recommendedName>
        <fullName evidence="1">CHK kinase-like domain-containing protein</fullName>
    </recommendedName>
</protein>
<sequence length="353" mass="40334">MSSLIPSITTDFLQRILKDYFKTDIKVLNFVIPNLLDVTHSFCSDLIKISVSYSSEKRNTRELSMFAKVQPEDQEAVAMLSHWNCFENEVDVYAHVLPAIHNLDKEIRVAADAIYVSSTPRPTIFLKDLTVLGFRNPNRIDLPLDHLLLTMEKLAFLHAASVAVYEKDPKMITKFNMAIHADHPITAHMLSSSIVTLKEVCEKTPELQKYVDKISYERIIPKLFSAVKPGKFNVLNHGDAWSNNFMFRYDQQGKVVDMLMVDFQFPVFGGPALDLQYIWVVCTSVKTKRTCTDQILAHYYRKLAKNLLKLKIKSSIPSMVELKEEFNSKAIHGFATILTTLSIFLGKKPPVFR</sequence>
<dbReference type="SMART" id="SM00587">
    <property type="entry name" value="CHK"/>
    <property type="match status" value="1"/>
</dbReference>
<dbReference type="PANTHER" id="PTHR11012">
    <property type="entry name" value="PROTEIN KINASE-LIKE DOMAIN-CONTAINING"/>
    <property type="match status" value="1"/>
</dbReference>
<comment type="caution">
    <text evidence="2">The sequence shown here is derived from an EMBL/GenBank/DDBJ whole genome shotgun (WGS) entry which is preliminary data.</text>
</comment>
<dbReference type="AlphaFoldDB" id="A0AAN7V4M1"/>
<reference evidence="2 3" key="1">
    <citation type="journal article" date="2024" name="Insects">
        <title>An Improved Chromosome-Level Genome Assembly of the Firefly Pyrocoelia pectoralis.</title>
        <authorList>
            <person name="Fu X."/>
            <person name="Meyer-Rochow V.B."/>
            <person name="Ballantyne L."/>
            <person name="Zhu X."/>
        </authorList>
    </citation>
    <scope>NUCLEOTIDE SEQUENCE [LARGE SCALE GENOMIC DNA]</scope>
    <source>
        <strain evidence="2">XCY_ONT2</strain>
    </source>
</reference>
<proteinExistence type="predicted"/>
<accession>A0AAN7V4M1</accession>
<organism evidence="2 3">
    <name type="scientific">Pyrocoelia pectoralis</name>
    <dbReference type="NCBI Taxonomy" id="417401"/>
    <lineage>
        <taxon>Eukaryota</taxon>
        <taxon>Metazoa</taxon>
        <taxon>Ecdysozoa</taxon>
        <taxon>Arthropoda</taxon>
        <taxon>Hexapoda</taxon>
        <taxon>Insecta</taxon>
        <taxon>Pterygota</taxon>
        <taxon>Neoptera</taxon>
        <taxon>Endopterygota</taxon>
        <taxon>Coleoptera</taxon>
        <taxon>Polyphaga</taxon>
        <taxon>Elateriformia</taxon>
        <taxon>Elateroidea</taxon>
        <taxon>Lampyridae</taxon>
        <taxon>Lampyrinae</taxon>
        <taxon>Pyrocoelia</taxon>
    </lineage>
</organism>
<evidence type="ECO:0000259" key="1">
    <source>
        <dbReference type="SMART" id="SM00587"/>
    </source>
</evidence>
<name>A0AAN7V4M1_9COLE</name>
<dbReference type="Pfam" id="PF02958">
    <property type="entry name" value="EcKL"/>
    <property type="match status" value="1"/>
</dbReference>
<dbReference type="InterPro" id="IPR015897">
    <property type="entry name" value="CHK_kinase-like"/>
</dbReference>
<evidence type="ECO:0000313" key="3">
    <source>
        <dbReference type="Proteomes" id="UP001329430"/>
    </source>
</evidence>
<dbReference type="Gene3D" id="3.90.1200.10">
    <property type="match status" value="1"/>
</dbReference>
<dbReference type="PANTHER" id="PTHR11012:SF56">
    <property type="entry name" value="CHK KINASE-LIKE DOMAIN-CONTAINING PROTEIN-RELATED"/>
    <property type="match status" value="1"/>
</dbReference>
<dbReference type="InterPro" id="IPR011009">
    <property type="entry name" value="Kinase-like_dom_sf"/>
</dbReference>
<dbReference type="Proteomes" id="UP001329430">
    <property type="component" value="Chromosome 8"/>
</dbReference>